<dbReference type="PANTHER" id="PTHR43229">
    <property type="entry name" value="NODULATION PROTEIN J"/>
    <property type="match status" value="1"/>
</dbReference>
<keyword evidence="4" id="KW-1185">Reference proteome</keyword>
<keyword evidence="2" id="KW-0812">Transmembrane</keyword>
<dbReference type="AlphaFoldDB" id="A0A238YCH0"/>
<feature type="transmembrane region" description="Helical" evidence="2">
    <location>
        <begin position="209"/>
        <end position="226"/>
    </location>
</feature>
<accession>A0A238YCH0</accession>
<keyword evidence="2" id="KW-0472">Membrane</keyword>
<dbReference type="InterPro" id="IPR051784">
    <property type="entry name" value="Nod_factor_ABC_transporter"/>
</dbReference>
<feature type="region of interest" description="Disordered" evidence="1">
    <location>
        <begin position="1"/>
        <end position="36"/>
    </location>
</feature>
<name>A0A238YCH0_HALVU</name>
<evidence type="ECO:0000313" key="4">
    <source>
        <dbReference type="Proteomes" id="UP000198397"/>
    </source>
</evidence>
<protein>
    <submittedName>
        <fullName evidence="3">ABC-2 type transport system permease protein</fullName>
    </submittedName>
</protein>
<sequence length="295" mass="31502">MSRDTADPGSIAREPGSVTGDSAGATDTPSGDHAGDPRPATYYHLARAVLYREFLIFVRYPANAVGGIVVALFFFGVLFYGGQLLAGQALADSLEGIITGYFLWTLSVGAYSSVSNDIGSEVQWGTLERHITTPFGFAPVALLKGVAKVVRTFLTSAIVLAFMLILTGTRLSLDPITVISIAGLAIVSVLGLGFAAGGITVLYKRIGNWLNLLQFGFIVLISAPVFELPWTRVLPLAHGSALLQRAMVDGVRLWEFGLAELALLVGVAIGYLFGGYLVFHYATRRARRLGVLGDY</sequence>
<gene>
    <name evidence="3" type="ORF">SAMN06264855_1374</name>
</gene>
<reference evidence="3 4" key="1">
    <citation type="submission" date="2017-06" db="EMBL/GenBank/DDBJ databases">
        <authorList>
            <person name="Kim H.J."/>
            <person name="Triplett B.A."/>
        </authorList>
    </citation>
    <scope>NUCLEOTIDE SEQUENCE [LARGE SCALE GENOMIC DNA]</scope>
    <source>
        <strain evidence="3 4">DSM 8800</strain>
    </source>
</reference>
<evidence type="ECO:0000256" key="1">
    <source>
        <dbReference type="SAM" id="MobiDB-lite"/>
    </source>
</evidence>
<feature type="transmembrane region" description="Helical" evidence="2">
    <location>
        <begin position="153"/>
        <end position="173"/>
    </location>
</feature>
<feature type="transmembrane region" description="Helical" evidence="2">
    <location>
        <begin position="179"/>
        <end position="202"/>
    </location>
</feature>
<evidence type="ECO:0000256" key="2">
    <source>
        <dbReference type="SAM" id="Phobius"/>
    </source>
</evidence>
<feature type="transmembrane region" description="Helical" evidence="2">
    <location>
        <begin position="261"/>
        <end position="279"/>
    </location>
</feature>
<feature type="transmembrane region" description="Helical" evidence="2">
    <location>
        <begin position="60"/>
        <end position="80"/>
    </location>
</feature>
<organism evidence="3 4">
    <name type="scientific">Halorubrum vacuolatum</name>
    <name type="common">Natronobacterium vacuolatum</name>
    <dbReference type="NCBI Taxonomy" id="63740"/>
    <lineage>
        <taxon>Archaea</taxon>
        <taxon>Methanobacteriati</taxon>
        <taxon>Methanobacteriota</taxon>
        <taxon>Stenosarchaea group</taxon>
        <taxon>Halobacteria</taxon>
        <taxon>Halobacteriales</taxon>
        <taxon>Haloferacaceae</taxon>
        <taxon>Halorubrum</taxon>
    </lineage>
</organism>
<proteinExistence type="predicted"/>
<dbReference type="PANTHER" id="PTHR43229:SF6">
    <property type="entry name" value="ABC-TYPE MULTIDRUG TRANSPORT SYSTEM, PERMEASE COMPONENT"/>
    <property type="match status" value="1"/>
</dbReference>
<evidence type="ECO:0000313" key="3">
    <source>
        <dbReference type="EMBL" id="SNR68498.1"/>
    </source>
</evidence>
<dbReference type="RefSeq" id="WP_245810010.1">
    <property type="nucleotide sequence ID" value="NZ_FZNQ01000037.1"/>
</dbReference>
<dbReference type="EMBL" id="FZNQ01000037">
    <property type="protein sequence ID" value="SNR68498.1"/>
    <property type="molecule type" value="Genomic_DNA"/>
</dbReference>
<dbReference type="Proteomes" id="UP000198397">
    <property type="component" value="Unassembled WGS sequence"/>
</dbReference>
<keyword evidence="2" id="KW-1133">Transmembrane helix</keyword>